<dbReference type="RefSeq" id="WP_123848187.1">
    <property type="nucleotide sequence ID" value="NZ_RPDH01000002.1"/>
</dbReference>
<dbReference type="AlphaFoldDB" id="A0A3N4PVS6"/>
<dbReference type="InterPro" id="IPR037523">
    <property type="entry name" value="VOC_core"/>
</dbReference>
<comment type="caution">
    <text evidence="2">The sequence shown here is derived from an EMBL/GenBank/DDBJ whole genome shotgun (WGS) entry which is preliminary data.</text>
</comment>
<dbReference type="EMBL" id="RPDH01000002">
    <property type="protein sequence ID" value="RPE09191.1"/>
    <property type="molecule type" value="Genomic_DNA"/>
</dbReference>
<feature type="domain" description="VOC" evidence="1">
    <location>
        <begin position="3"/>
        <end position="119"/>
    </location>
</feature>
<dbReference type="InterPro" id="IPR029068">
    <property type="entry name" value="Glyas_Bleomycin-R_OHBP_Dase"/>
</dbReference>
<evidence type="ECO:0000313" key="2">
    <source>
        <dbReference type="EMBL" id="RPE09191.1"/>
    </source>
</evidence>
<gene>
    <name evidence="2" type="ORF">EGT74_19485</name>
</gene>
<accession>A0A3N4PVS6</accession>
<dbReference type="InterPro" id="IPR004360">
    <property type="entry name" value="Glyas_Fos-R_dOase_dom"/>
</dbReference>
<evidence type="ECO:0000259" key="1">
    <source>
        <dbReference type="PROSITE" id="PS51819"/>
    </source>
</evidence>
<dbReference type="Gene3D" id="3.10.180.10">
    <property type="entry name" value="2,3-Dihydroxybiphenyl 1,2-Dioxygenase, domain 1"/>
    <property type="match status" value="1"/>
</dbReference>
<protein>
    <submittedName>
        <fullName evidence="2">Glyoxalase</fullName>
    </submittedName>
</protein>
<evidence type="ECO:0000313" key="3">
    <source>
        <dbReference type="Proteomes" id="UP000278351"/>
    </source>
</evidence>
<proteinExistence type="predicted"/>
<reference evidence="2 3" key="1">
    <citation type="submission" date="2018-11" db="EMBL/GenBank/DDBJ databases">
        <title>Chitinophaga lutea sp.nov., isolate from arsenic contaminated soil.</title>
        <authorList>
            <person name="Zong Y."/>
        </authorList>
    </citation>
    <scope>NUCLEOTIDE SEQUENCE [LARGE SCALE GENOMIC DNA]</scope>
    <source>
        <strain evidence="2 3">ZY74</strain>
    </source>
</reference>
<dbReference type="OrthoDB" id="9796521at2"/>
<organism evidence="2 3">
    <name type="scientific">Chitinophaga lutea</name>
    <dbReference type="NCBI Taxonomy" id="2488634"/>
    <lineage>
        <taxon>Bacteria</taxon>
        <taxon>Pseudomonadati</taxon>
        <taxon>Bacteroidota</taxon>
        <taxon>Chitinophagia</taxon>
        <taxon>Chitinophagales</taxon>
        <taxon>Chitinophagaceae</taxon>
        <taxon>Chitinophaga</taxon>
    </lineage>
</organism>
<dbReference type="PROSITE" id="PS51819">
    <property type="entry name" value="VOC"/>
    <property type="match status" value="1"/>
</dbReference>
<keyword evidence="3" id="KW-1185">Reference proteome</keyword>
<dbReference type="Proteomes" id="UP000278351">
    <property type="component" value="Unassembled WGS sequence"/>
</dbReference>
<dbReference type="PANTHER" id="PTHR36437">
    <property type="entry name" value="GLYOXALASE/BLEOMYCIN RESISTANCE PROTEIN/DIOXYGENASE"/>
    <property type="match status" value="1"/>
</dbReference>
<dbReference type="PANTHER" id="PTHR36437:SF2">
    <property type="entry name" value="GLYOXALASE_BLEOMYCIN RESISTANCE PROTEIN_DIOXYGENASE"/>
    <property type="match status" value="1"/>
</dbReference>
<dbReference type="Pfam" id="PF00903">
    <property type="entry name" value="Glyoxalase"/>
    <property type="match status" value="1"/>
</dbReference>
<name>A0A3N4PVS6_9BACT</name>
<dbReference type="SUPFAM" id="SSF54593">
    <property type="entry name" value="Glyoxalase/Bleomycin resistance protein/Dihydroxybiphenyl dioxygenase"/>
    <property type="match status" value="1"/>
</dbReference>
<sequence length="125" mass="14299">MKAIENILIPVSDQKISKAFYLKLGFQVIVEIEMGEGQQWIQLGLGNQYTTIALLKNWPYSDLVVGSLQGLILETDDIFRDKEELTRKGIIMSDIRETPSGRIAFIRDPDNNGLTIHQFNYNKQK</sequence>